<dbReference type="RefSeq" id="XP_033431278.1">
    <property type="nucleotide sequence ID" value="XM_033565521.1"/>
</dbReference>
<dbReference type="AlphaFoldDB" id="A0A5M9NBP3"/>
<accession>A0A5M9NBP3</accession>
<dbReference type="EMBL" id="QUQM01000002">
    <property type="protein sequence ID" value="KAA8651917.1"/>
    <property type="molecule type" value="Genomic_DNA"/>
</dbReference>
<dbReference type="VEuPathDB" id="FungiDB:EYZ11_007350"/>
<reference evidence="2 3" key="1">
    <citation type="submission" date="2019-08" db="EMBL/GenBank/DDBJ databases">
        <title>The genome sequence of a newly discovered highly antifungal drug resistant Aspergillus species, Aspergillus tanneri NIH 1004.</title>
        <authorList>
            <person name="Mounaud S."/>
            <person name="Singh I."/>
            <person name="Joardar V."/>
            <person name="Pakala S."/>
            <person name="Pakala S."/>
            <person name="Venepally P."/>
            <person name="Chung J.K."/>
            <person name="Losada L."/>
            <person name="Nierman W.C."/>
        </authorList>
    </citation>
    <scope>NUCLEOTIDE SEQUENCE [LARGE SCALE GENOMIC DNA]</scope>
    <source>
        <strain evidence="2 3">NIH1004</strain>
    </source>
</reference>
<protein>
    <submittedName>
        <fullName evidence="2">Uncharacterized protein</fullName>
    </submittedName>
</protein>
<evidence type="ECO:0000313" key="2">
    <source>
        <dbReference type="EMBL" id="KAA8651917.1"/>
    </source>
</evidence>
<gene>
    <name evidence="2" type="ORF">ATNIH1004_000816</name>
</gene>
<comment type="caution">
    <text evidence="2">The sequence shown here is derived from an EMBL/GenBank/DDBJ whole genome shotgun (WGS) entry which is preliminary data.</text>
</comment>
<name>A0A5M9NBP3_9EURO</name>
<evidence type="ECO:0000313" key="3">
    <source>
        <dbReference type="Proteomes" id="UP000324241"/>
    </source>
</evidence>
<dbReference type="Proteomes" id="UP000324241">
    <property type="component" value="Unassembled WGS sequence"/>
</dbReference>
<dbReference type="GeneID" id="54323518"/>
<proteinExistence type="predicted"/>
<organism evidence="2 3">
    <name type="scientific">Aspergillus tanneri</name>
    <dbReference type="NCBI Taxonomy" id="1220188"/>
    <lineage>
        <taxon>Eukaryota</taxon>
        <taxon>Fungi</taxon>
        <taxon>Dikarya</taxon>
        <taxon>Ascomycota</taxon>
        <taxon>Pezizomycotina</taxon>
        <taxon>Eurotiomycetes</taxon>
        <taxon>Eurotiomycetidae</taxon>
        <taxon>Eurotiales</taxon>
        <taxon>Aspergillaceae</taxon>
        <taxon>Aspergillus</taxon>
        <taxon>Aspergillus subgen. Circumdati</taxon>
    </lineage>
</organism>
<dbReference type="OrthoDB" id="3021753at2759"/>
<evidence type="ECO:0000256" key="1">
    <source>
        <dbReference type="SAM" id="MobiDB-lite"/>
    </source>
</evidence>
<feature type="region of interest" description="Disordered" evidence="1">
    <location>
        <begin position="181"/>
        <end position="207"/>
    </location>
</feature>
<sequence>MLGYLTAIEYISSELSKGEVLIFRRANTGRGFFKKGGHDLENLNISTPTREKQGRQVRKQGDRRRTALMSSTGKKYATISQSKARLGDYWITLAAVSNLGRSQYYTSLNRAYPAPRKTGYVQQDLHLATSTIREALRLSALQPRYIPKQVKLNCVNTVIDGLTCMHMLMRCLDWPEMWNSSPESKGVPDHLQELKQGTSAPSGKLGK</sequence>